<dbReference type="InterPro" id="IPR027417">
    <property type="entry name" value="P-loop_NTPase"/>
</dbReference>
<sequence>MTLPAVSLLERLSQARFQFGGTGNRRRLFTVFDEILAETGNGSDEGAILPELRAPERAASFSFTGMTVNNWKAFDQAEFTFPQSGDGRSVILVGGNNGNGKTSILEAVMYGLYGVRGHLDTGRAVRPDAGDVPVAGRRADYQRFMERALHRPAFERGETTISIRISAATGEGPIEIDRQWYFDDEGHFSVGDEELVLRIGDDRHLLQVPEAEDPAEFYQREIGRLLAPASMMPFFLFDGEHVRRLAEQELDGQVRYGIESALGLTTLRSLVDDLRDYARDRERDLSAEDADNSSAAALSKLEAELEEAGRELELIEAELQPLRARRDDMVQEMGSLGVATYDAQKDRLERRKALEAEIKSGRDTLMSAASRLPFALVGTDLLERTVRSLEKTGREADRLSRYDDVMLQRLLAASRDVQPKLTDAEQSLIDQRIGAAWKAMRADATRGSRSSQEKSLHDYLAGLRIDRVTEALRMAATTGQQVKDSLGTLETSKRLLKEMGDAEDTRARTVEIRRALAEELGAVNQAISALELKRRALDQNLGRIQTALAPLRDERLRRRSQRAGSTSLSDRVAAAHSTVASLSRAMEAVVPTYYAQLASKVTEIYRALAHKGIVQRVDIDTSGAVTLLDAAGRNLRNTDPSAGESQIFAMSLISAISDMLGSPLPLIIDTPLGRLDPGHRERILAHFANRPVQTILLSQPEEVGGRYYDLIKSRLLAEFHLTYVPGADGLGRSTLSPGYFPRHAA</sequence>
<evidence type="ECO:0000256" key="1">
    <source>
        <dbReference type="SAM" id="Coils"/>
    </source>
</evidence>
<dbReference type="PANTHER" id="PTHR32114:SF2">
    <property type="entry name" value="ABC TRANSPORTER ABCH.3"/>
    <property type="match status" value="1"/>
</dbReference>
<feature type="domain" description="Rad50/SbcC-type AAA" evidence="2">
    <location>
        <begin position="67"/>
        <end position="360"/>
    </location>
</feature>
<name>A0ABQ5UKB6_9HYPH</name>
<protein>
    <recommendedName>
        <fullName evidence="2">Rad50/SbcC-type AAA domain-containing protein</fullName>
    </recommendedName>
</protein>
<keyword evidence="4" id="KW-1185">Reference proteome</keyword>
<evidence type="ECO:0000313" key="4">
    <source>
        <dbReference type="Proteomes" id="UP001161406"/>
    </source>
</evidence>
<dbReference type="EMBL" id="BSNG01000003">
    <property type="protein sequence ID" value="GLQ12073.1"/>
    <property type="molecule type" value="Genomic_DNA"/>
</dbReference>
<dbReference type="InterPro" id="IPR038729">
    <property type="entry name" value="Rad50/SbcC_AAA"/>
</dbReference>
<gene>
    <name evidence="3" type="ORF">GCM10007913_40050</name>
</gene>
<feature type="coiled-coil region" evidence="1">
    <location>
        <begin position="298"/>
        <end position="325"/>
    </location>
</feature>
<accession>A0ABQ5UKB6</accession>
<dbReference type="PANTHER" id="PTHR32114">
    <property type="entry name" value="ABC TRANSPORTER ABCH.3"/>
    <property type="match status" value="1"/>
</dbReference>
<evidence type="ECO:0000259" key="2">
    <source>
        <dbReference type="Pfam" id="PF13476"/>
    </source>
</evidence>
<dbReference type="RefSeq" id="WP_284393868.1">
    <property type="nucleotide sequence ID" value="NZ_BSNG01000003.1"/>
</dbReference>
<dbReference type="SUPFAM" id="SSF52540">
    <property type="entry name" value="P-loop containing nucleoside triphosphate hydrolases"/>
    <property type="match status" value="1"/>
</dbReference>
<evidence type="ECO:0000313" key="3">
    <source>
        <dbReference type="EMBL" id="GLQ12073.1"/>
    </source>
</evidence>
<proteinExistence type="predicted"/>
<comment type="caution">
    <text evidence="3">The sequence shown here is derived from an EMBL/GenBank/DDBJ whole genome shotgun (WGS) entry which is preliminary data.</text>
</comment>
<dbReference type="Pfam" id="PF13476">
    <property type="entry name" value="AAA_23"/>
    <property type="match status" value="1"/>
</dbReference>
<reference evidence="3" key="2">
    <citation type="submission" date="2023-01" db="EMBL/GenBank/DDBJ databases">
        <title>Draft genome sequence of Devosia yakushimensis strain NBRC 103855.</title>
        <authorList>
            <person name="Sun Q."/>
            <person name="Mori K."/>
        </authorList>
    </citation>
    <scope>NUCLEOTIDE SEQUENCE</scope>
    <source>
        <strain evidence="3">NBRC 103855</strain>
    </source>
</reference>
<keyword evidence="1" id="KW-0175">Coiled coil</keyword>
<reference evidence="3" key="1">
    <citation type="journal article" date="2014" name="Int. J. Syst. Evol. Microbiol.">
        <title>Complete genome of a new Firmicutes species belonging to the dominant human colonic microbiota ('Ruminococcus bicirculans') reveals two chromosomes and a selective capacity to utilize plant glucans.</title>
        <authorList>
            <consortium name="NISC Comparative Sequencing Program"/>
            <person name="Wegmann U."/>
            <person name="Louis P."/>
            <person name="Goesmann A."/>
            <person name="Henrissat B."/>
            <person name="Duncan S.H."/>
            <person name="Flint H.J."/>
        </authorList>
    </citation>
    <scope>NUCLEOTIDE SEQUENCE</scope>
    <source>
        <strain evidence="3">NBRC 103855</strain>
    </source>
</reference>
<dbReference type="Gene3D" id="3.40.50.300">
    <property type="entry name" value="P-loop containing nucleotide triphosphate hydrolases"/>
    <property type="match status" value="2"/>
</dbReference>
<dbReference type="Proteomes" id="UP001161406">
    <property type="component" value="Unassembled WGS sequence"/>
</dbReference>
<organism evidence="3 4">
    <name type="scientific">Devosia yakushimensis</name>
    <dbReference type="NCBI Taxonomy" id="470028"/>
    <lineage>
        <taxon>Bacteria</taxon>
        <taxon>Pseudomonadati</taxon>
        <taxon>Pseudomonadota</taxon>
        <taxon>Alphaproteobacteria</taxon>
        <taxon>Hyphomicrobiales</taxon>
        <taxon>Devosiaceae</taxon>
        <taxon>Devosia</taxon>
    </lineage>
</organism>